<gene>
    <name evidence="1" type="ORF">QQX02_10165</name>
</gene>
<accession>A0ABT8GIN5</accession>
<reference evidence="1" key="1">
    <citation type="submission" date="2023-06" db="EMBL/GenBank/DDBJ databases">
        <title>Egi l300058.</title>
        <authorList>
            <person name="Gao L."/>
            <person name="Fang B.-Z."/>
            <person name="Li W.-J."/>
        </authorList>
    </citation>
    <scope>NUCLEOTIDE SEQUENCE</scope>
    <source>
        <strain evidence="1">EGI L300058</strain>
    </source>
</reference>
<keyword evidence="2" id="KW-1185">Reference proteome</keyword>
<dbReference type="EMBL" id="JAUHQA010000001">
    <property type="protein sequence ID" value="MDN4481289.1"/>
    <property type="molecule type" value="Genomic_DNA"/>
</dbReference>
<proteinExistence type="predicted"/>
<organism evidence="1 2">
    <name type="scientific">Demequina muriae</name>
    <dbReference type="NCBI Taxonomy" id="3051664"/>
    <lineage>
        <taxon>Bacteria</taxon>
        <taxon>Bacillati</taxon>
        <taxon>Actinomycetota</taxon>
        <taxon>Actinomycetes</taxon>
        <taxon>Micrococcales</taxon>
        <taxon>Demequinaceae</taxon>
        <taxon>Demequina</taxon>
    </lineage>
</organism>
<protein>
    <submittedName>
        <fullName evidence="1">Uncharacterized protein</fullName>
    </submittedName>
</protein>
<evidence type="ECO:0000313" key="2">
    <source>
        <dbReference type="Proteomes" id="UP001172708"/>
    </source>
</evidence>
<sequence>MSGHQDDAREAQWSDPREEIEISVLMANGRLAPRRFASKEDAHAWAHEEEGERVVEINAICDCDL</sequence>
<comment type="caution">
    <text evidence="1">The sequence shown here is derived from an EMBL/GenBank/DDBJ whole genome shotgun (WGS) entry which is preliminary data.</text>
</comment>
<dbReference type="Proteomes" id="UP001172708">
    <property type="component" value="Unassembled WGS sequence"/>
</dbReference>
<evidence type="ECO:0000313" key="1">
    <source>
        <dbReference type="EMBL" id="MDN4481289.1"/>
    </source>
</evidence>
<name>A0ABT8GIN5_9MICO</name>
<dbReference type="RefSeq" id="WP_301142868.1">
    <property type="nucleotide sequence ID" value="NZ_JAUHQA010000001.1"/>
</dbReference>